<organism evidence="2">
    <name type="scientific">Panicum hallii</name>
    <dbReference type="NCBI Taxonomy" id="206008"/>
    <lineage>
        <taxon>Eukaryota</taxon>
        <taxon>Viridiplantae</taxon>
        <taxon>Streptophyta</taxon>
        <taxon>Embryophyta</taxon>
        <taxon>Tracheophyta</taxon>
        <taxon>Spermatophyta</taxon>
        <taxon>Magnoliopsida</taxon>
        <taxon>Liliopsida</taxon>
        <taxon>Poales</taxon>
        <taxon>Poaceae</taxon>
        <taxon>PACMAD clade</taxon>
        <taxon>Panicoideae</taxon>
        <taxon>Panicodae</taxon>
        <taxon>Paniceae</taxon>
        <taxon>Panicinae</taxon>
        <taxon>Panicum</taxon>
        <taxon>Panicum sect. Panicum</taxon>
    </lineage>
</organism>
<dbReference type="EMBL" id="CM008049">
    <property type="protein sequence ID" value="PVH48233.1"/>
    <property type="molecule type" value="Genomic_DNA"/>
</dbReference>
<dbReference type="Gramene" id="PVH48233">
    <property type="protein sequence ID" value="PVH48233"/>
    <property type="gene ID" value="PAHAL_4G285900"/>
</dbReference>
<evidence type="ECO:0000313" key="2">
    <source>
        <dbReference type="EMBL" id="PVH48233.1"/>
    </source>
</evidence>
<name>A0A2T8JE75_9POAL</name>
<feature type="region of interest" description="Disordered" evidence="1">
    <location>
        <begin position="29"/>
        <end position="74"/>
    </location>
</feature>
<dbReference type="AlphaFoldDB" id="A0A2T8JE75"/>
<dbReference type="Proteomes" id="UP000243499">
    <property type="component" value="Chromosome 4"/>
</dbReference>
<gene>
    <name evidence="2" type="ORF">PAHAL_4G285900</name>
</gene>
<sequence length="269" mass="31077">MVPRRRGIEIRGRWLEACPAVCGRKLVGARRRAPGAGRSGRWRSSGSGVGGLRGRRRDLARSTGPAQDAEVKERRRWRLQLGNTAGTRSRRGAGMVYLPPPTGQPALASHTEHLVHQDPSSLRAAPAGLVHPRPRESQQVWFITRPRQFLQFRVRTSSSSSRGIMDRGVHMVREDFDRQVLQQRESMDHRLKTNREDIDRKVQTQRASANLRIQEERAEMDKLLFQERQNMDERLKHEPDIMDRMLNAERYEIDCMIERERVHMDLGLV</sequence>
<proteinExistence type="predicted"/>
<evidence type="ECO:0000256" key="1">
    <source>
        <dbReference type="SAM" id="MobiDB-lite"/>
    </source>
</evidence>
<reference evidence="2" key="1">
    <citation type="submission" date="2018-04" db="EMBL/GenBank/DDBJ databases">
        <title>WGS assembly of Panicum hallii.</title>
        <authorList>
            <person name="Lovell J."/>
            <person name="Jenkins J."/>
            <person name="Lowry D."/>
            <person name="Mamidi S."/>
            <person name="Sreedasyam A."/>
            <person name="Weng X."/>
            <person name="Barry K."/>
            <person name="Bonette J."/>
            <person name="Campitelli B."/>
            <person name="Daum C."/>
            <person name="Gordon S."/>
            <person name="Gould B."/>
            <person name="Lipzen A."/>
            <person name="Macqueen A."/>
            <person name="Palacio-Mejia J."/>
            <person name="Plott C."/>
            <person name="Shakirov E."/>
            <person name="Shu S."/>
            <person name="Yoshinaga Y."/>
            <person name="Zane M."/>
            <person name="Rokhsar D."/>
            <person name="Grimwood J."/>
            <person name="Schmutz J."/>
            <person name="Juenger T."/>
        </authorList>
    </citation>
    <scope>NUCLEOTIDE SEQUENCE [LARGE SCALE GENOMIC DNA]</scope>
    <source>
        <strain evidence="2">FIL2</strain>
    </source>
</reference>
<protein>
    <submittedName>
        <fullName evidence="2">Uncharacterized protein</fullName>
    </submittedName>
</protein>
<accession>A0A2T8JE75</accession>